<gene>
    <name evidence="1" type="ORF">EDX97_03705</name>
</gene>
<proteinExistence type="predicted"/>
<evidence type="ECO:0000313" key="2">
    <source>
        <dbReference type="Proteomes" id="UP000276568"/>
    </source>
</evidence>
<dbReference type="NCBIfam" id="NF047593">
    <property type="entry name" value="IS66_ISAeme5_TnpA"/>
    <property type="match status" value="1"/>
</dbReference>
<comment type="caution">
    <text evidence="1">The sequence shown here is derived from an EMBL/GenBank/DDBJ whole genome shotgun (WGS) entry which is preliminary data.</text>
</comment>
<keyword evidence="2" id="KW-1185">Reference proteome</keyword>
<dbReference type="EMBL" id="RJQC01000001">
    <property type="protein sequence ID" value="RNM31671.1"/>
    <property type="molecule type" value="Genomic_DNA"/>
</dbReference>
<organism evidence="1 2">
    <name type="scientific">Absicoccus porci</name>
    <dbReference type="NCBI Taxonomy" id="2486576"/>
    <lineage>
        <taxon>Bacteria</taxon>
        <taxon>Bacillati</taxon>
        <taxon>Bacillota</taxon>
        <taxon>Erysipelotrichia</taxon>
        <taxon>Erysipelotrichales</taxon>
        <taxon>Erysipelotrichaceae</taxon>
        <taxon>Absicoccus</taxon>
    </lineage>
</organism>
<dbReference type="AlphaFoldDB" id="A0A3N0I3R7"/>
<reference evidence="1 2" key="1">
    <citation type="submission" date="2018-11" db="EMBL/GenBank/DDBJ databases">
        <title>Clostridium sp. nov., a member of the family Erysipelotrichaceae isolated from pig faeces.</title>
        <authorList>
            <person name="Chang Y.-H."/>
        </authorList>
    </citation>
    <scope>NUCLEOTIDE SEQUENCE [LARGE SCALE GENOMIC DNA]</scope>
    <source>
        <strain evidence="1 2">YH-panp20</strain>
    </source>
</reference>
<name>A0A3N0I3R7_9FIRM</name>
<evidence type="ECO:0008006" key="3">
    <source>
        <dbReference type="Google" id="ProtNLM"/>
    </source>
</evidence>
<evidence type="ECO:0000313" key="1">
    <source>
        <dbReference type="EMBL" id="RNM31671.1"/>
    </source>
</evidence>
<dbReference type="OrthoDB" id="1650608at2"/>
<sequence>MKAELSPVKQVKIEYWLEVIHKCRASGLTNTEFCKQNNISEKSYYYYLAKIRKMAIEDIPKKNSNLPVDWSSKNKNTCFEEIPVSSLPAAHTDSISIHIGNVDIEMSEDVSEEFLIKLFRAASKC</sequence>
<protein>
    <recommendedName>
        <fullName evidence="3">IS66 family insertion sequence element accessory protein TnpB</fullName>
    </recommendedName>
</protein>
<dbReference type="RefSeq" id="WP_128519832.1">
    <property type="nucleotide sequence ID" value="NZ_JAXEUF010000048.1"/>
</dbReference>
<dbReference type="Proteomes" id="UP000276568">
    <property type="component" value="Unassembled WGS sequence"/>
</dbReference>
<accession>A0A3N0I3R7</accession>